<accession>A0ABD2MKI5</accession>
<keyword evidence="2" id="KW-1185">Reference proteome</keyword>
<comment type="caution">
    <text evidence="1">The sequence shown here is derived from an EMBL/GenBank/DDBJ whole genome shotgun (WGS) entry which is preliminary data.</text>
</comment>
<gene>
    <name evidence="1" type="ORF">HHI36_010799</name>
</gene>
<reference evidence="1 2" key="1">
    <citation type="journal article" date="2021" name="BMC Biol.">
        <title>Horizontally acquired antibacterial genes associated with adaptive radiation of ladybird beetles.</title>
        <authorList>
            <person name="Li H.S."/>
            <person name="Tang X.F."/>
            <person name="Huang Y.H."/>
            <person name="Xu Z.Y."/>
            <person name="Chen M.L."/>
            <person name="Du X.Y."/>
            <person name="Qiu B.Y."/>
            <person name="Chen P.T."/>
            <person name="Zhang W."/>
            <person name="Slipinski A."/>
            <person name="Escalona H.E."/>
            <person name="Waterhouse R.M."/>
            <person name="Zwick A."/>
            <person name="Pang H."/>
        </authorList>
    </citation>
    <scope>NUCLEOTIDE SEQUENCE [LARGE SCALE GENOMIC DNA]</scope>
    <source>
        <strain evidence="1">SYSU2018</strain>
    </source>
</reference>
<evidence type="ECO:0000313" key="1">
    <source>
        <dbReference type="EMBL" id="KAL3266636.1"/>
    </source>
</evidence>
<sequence>MQKILIIPEMMTKNSFFISRLICFNETFASLRNHGQNVCVLWHEAIMGRNSSDVVCAYYNFMKFLGENVKNIVLWADNCAAQNKNWTLFIACSILVDEEWGPETITFKIFEAGHSFMKADSVHGLIGKK</sequence>
<dbReference type="EMBL" id="JABFTP020000001">
    <property type="protein sequence ID" value="KAL3266636.1"/>
    <property type="molecule type" value="Genomic_DNA"/>
</dbReference>
<dbReference type="Proteomes" id="UP001516400">
    <property type="component" value="Unassembled WGS sequence"/>
</dbReference>
<name>A0ABD2MKI5_9CUCU</name>
<organism evidence="1 2">
    <name type="scientific">Cryptolaemus montrouzieri</name>
    <dbReference type="NCBI Taxonomy" id="559131"/>
    <lineage>
        <taxon>Eukaryota</taxon>
        <taxon>Metazoa</taxon>
        <taxon>Ecdysozoa</taxon>
        <taxon>Arthropoda</taxon>
        <taxon>Hexapoda</taxon>
        <taxon>Insecta</taxon>
        <taxon>Pterygota</taxon>
        <taxon>Neoptera</taxon>
        <taxon>Endopterygota</taxon>
        <taxon>Coleoptera</taxon>
        <taxon>Polyphaga</taxon>
        <taxon>Cucujiformia</taxon>
        <taxon>Coccinelloidea</taxon>
        <taxon>Coccinellidae</taxon>
        <taxon>Scymninae</taxon>
        <taxon>Scymnini</taxon>
        <taxon>Cryptolaemus</taxon>
    </lineage>
</organism>
<evidence type="ECO:0000313" key="2">
    <source>
        <dbReference type="Proteomes" id="UP001516400"/>
    </source>
</evidence>
<proteinExistence type="predicted"/>
<dbReference type="AlphaFoldDB" id="A0ABD2MKI5"/>
<protein>
    <submittedName>
        <fullName evidence="1">Uncharacterized protein</fullName>
    </submittedName>
</protein>